<keyword evidence="3" id="KW-1185">Reference proteome</keyword>
<dbReference type="EMBL" id="SESI01000004">
    <property type="protein sequence ID" value="TQQ78973.1"/>
    <property type="molecule type" value="Genomic_DNA"/>
</dbReference>
<reference evidence="2 3" key="1">
    <citation type="submission" date="2019-02" db="EMBL/GenBank/DDBJ databases">
        <title>Halonotius sp. a new haloqrchaeon isolated from saline water.</title>
        <authorList>
            <person name="Duran-Viseras A."/>
            <person name="Sanchez-Porro C."/>
            <person name="Ventosa A."/>
        </authorList>
    </citation>
    <scope>NUCLEOTIDE SEQUENCE [LARGE SCALE GENOMIC DNA]</scope>
    <source>
        <strain evidence="2 3">F9-27</strain>
    </source>
</reference>
<protein>
    <submittedName>
        <fullName evidence="2">Uncharacterized protein</fullName>
    </submittedName>
</protein>
<keyword evidence="1" id="KW-1133">Transmembrane helix</keyword>
<dbReference type="OrthoDB" id="339571at2157"/>
<feature type="transmembrane region" description="Helical" evidence="1">
    <location>
        <begin position="37"/>
        <end position="60"/>
    </location>
</feature>
<dbReference type="Proteomes" id="UP000315385">
    <property type="component" value="Unassembled WGS sequence"/>
</dbReference>
<keyword evidence="1" id="KW-0472">Membrane</keyword>
<evidence type="ECO:0000313" key="2">
    <source>
        <dbReference type="EMBL" id="TQQ78973.1"/>
    </source>
</evidence>
<gene>
    <name evidence="2" type="ORF">EWF95_12640</name>
</gene>
<comment type="caution">
    <text evidence="2">The sequence shown here is derived from an EMBL/GenBank/DDBJ whole genome shotgun (WGS) entry which is preliminary data.</text>
</comment>
<dbReference type="AlphaFoldDB" id="A0A544QKT0"/>
<name>A0A544QKT0_9EURY</name>
<accession>A0A544QKT0</accession>
<organism evidence="2 3">
    <name type="scientific">Halonotius roseus</name>
    <dbReference type="NCBI Taxonomy" id="2511997"/>
    <lineage>
        <taxon>Archaea</taxon>
        <taxon>Methanobacteriati</taxon>
        <taxon>Methanobacteriota</taxon>
        <taxon>Stenosarchaea group</taxon>
        <taxon>Halobacteria</taxon>
        <taxon>Halobacteriales</taxon>
        <taxon>Haloferacaceae</taxon>
        <taxon>Halonotius</taxon>
    </lineage>
</organism>
<proteinExistence type="predicted"/>
<evidence type="ECO:0000256" key="1">
    <source>
        <dbReference type="SAM" id="Phobius"/>
    </source>
</evidence>
<sequence>MVLSKLFASRWTRLFSVLSVVVTGLRAVLGGNRRLGAVLLGVAVLAYRWSPAGIALTLLYHRYGDRITSHALNSETA</sequence>
<evidence type="ECO:0000313" key="3">
    <source>
        <dbReference type="Proteomes" id="UP000315385"/>
    </source>
</evidence>
<dbReference type="RefSeq" id="WP_142444446.1">
    <property type="nucleotide sequence ID" value="NZ_SESI01000004.1"/>
</dbReference>
<keyword evidence="1" id="KW-0812">Transmembrane</keyword>